<dbReference type="EMBL" id="GBXM01068858">
    <property type="protein sequence ID" value="JAH39719.1"/>
    <property type="molecule type" value="Transcribed_RNA"/>
</dbReference>
<reference evidence="1" key="1">
    <citation type="submission" date="2014-11" db="EMBL/GenBank/DDBJ databases">
        <authorList>
            <person name="Amaro Gonzalez C."/>
        </authorList>
    </citation>
    <scope>NUCLEOTIDE SEQUENCE</scope>
</reference>
<name>A0A0E9SEB0_ANGAN</name>
<accession>A0A0E9SEB0</accession>
<reference evidence="1" key="2">
    <citation type="journal article" date="2015" name="Fish Shellfish Immunol.">
        <title>Early steps in the European eel (Anguilla anguilla)-Vibrio vulnificus interaction in the gills: Role of the RtxA13 toxin.</title>
        <authorList>
            <person name="Callol A."/>
            <person name="Pajuelo D."/>
            <person name="Ebbesson L."/>
            <person name="Teles M."/>
            <person name="MacKenzie S."/>
            <person name="Amaro C."/>
        </authorList>
    </citation>
    <scope>NUCLEOTIDE SEQUENCE</scope>
</reference>
<organism evidence="1">
    <name type="scientific">Anguilla anguilla</name>
    <name type="common">European freshwater eel</name>
    <name type="synonym">Muraena anguilla</name>
    <dbReference type="NCBI Taxonomy" id="7936"/>
    <lineage>
        <taxon>Eukaryota</taxon>
        <taxon>Metazoa</taxon>
        <taxon>Chordata</taxon>
        <taxon>Craniata</taxon>
        <taxon>Vertebrata</taxon>
        <taxon>Euteleostomi</taxon>
        <taxon>Actinopterygii</taxon>
        <taxon>Neopterygii</taxon>
        <taxon>Teleostei</taxon>
        <taxon>Anguilliformes</taxon>
        <taxon>Anguillidae</taxon>
        <taxon>Anguilla</taxon>
    </lineage>
</organism>
<sequence>MYLLLFTYR</sequence>
<protein>
    <submittedName>
        <fullName evidence="1">Uncharacterized protein</fullName>
    </submittedName>
</protein>
<evidence type="ECO:0000313" key="1">
    <source>
        <dbReference type="EMBL" id="JAH39719.1"/>
    </source>
</evidence>
<proteinExistence type="predicted"/>